<dbReference type="AlphaFoldDB" id="A0A444JMD9"/>
<evidence type="ECO:0000256" key="5">
    <source>
        <dbReference type="ARBA" id="ARBA00022741"/>
    </source>
</evidence>
<organism evidence="9 10">
    <name type="scientific">Photobacterium chitinilyticum</name>
    <dbReference type="NCBI Taxonomy" id="2485123"/>
    <lineage>
        <taxon>Bacteria</taxon>
        <taxon>Pseudomonadati</taxon>
        <taxon>Pseudomonadota</taxon>
        <taxon>Gammaproteobacteria</taxon>
        <taxon>Vibrionales</taxon>
        <taxon>Vibrionaceae</taxon>
        <taxon>Photobacterium</taxon>
    </lineage>
</organism>
<dbReference type="NCBIfam" id="NF007739">
    <property type="entry name" value="PRK10419.1"/>
    <property type="match status" value="2"/>
</dbReference>
<dbReference type="GO" id="GO:0016887">
    <property type="term" value="F:ATP hydrolysis activity"/>
    <property type="evidence" value="ECO:0007669"/>
    <property type="project" value="InterPro"/>
</dbReference>
<dbReference type="InterPro" id="IPR013563">
    <property type="entry name" value="Oligopep_ABC_C"/>
</dbReference>
<evidence type="ECO:0000256" key="1">
    <source>
        <dbReference type="ARBA" id="ARBA00004417"/>
    </source>
</evidence>
<evidence type="ECO:0000256" key="4">
    <source>
        <dbReference type="ARBA" id="ARBA00022475"/>
    </source>
</evidence>
<proteinExistence type="inferred from homology"/>
<dbReference type="EMBL" id="RJLM01000007">
    <property type="protein sequence ID" value="RWX54260.1"/>
    <property type="molecule type" value="Genomic_DNA"/>
</dbReference>
<name>A0A444JMD9_9GAMM</name>
<dbReference type="OrthoDB" id="9784450at2"/>
<dbReference type="PANTHER" id="PTHR43297">
    <property type="entry name" value="OLIGOPEPTIDE TRANSPORT ATP-BINDING PROTEIN APPD"/>
    <property type="match status" value="1"/>
</dbReference>
<comment type="similarity">
    <text evidence="2">Belongs to the ABC transporter superfamily.</text>
</comment>
<dbReference type="Proteomes" id="UP000287563">
    <property type="component" value="Unassembled WGS sequence"/>
</dbReference>
<comment type="subcellular location">
    <subcellularLocation>
        <location evidence="1">Cell inner membrane</location>
        <topology evidence="1">Peripheral membrane protein</topology>
    </subcellularLocation>
</comment>
<dbReference type="InterPro" id="IPR003593">
    <property type="entry name" value="AAA+_ATPase"/>
</dbReference>
<dbReference type="InterPro" id="IPR050388">
    <property type="entry name" value="ABC_Ni/Peptide_Import"/>
</dbReference>
<dbReference type="SUPFAM" id="SSF52540">
    <property type="entry name" value="P-loop containing nucleoside triphosphate hydrolases"/>
    <property type="match status" value="2"/>
</dbReference>
<dbReference type="GO" id="GO:0005886">
    <property type="term" value="C:plasma membrane"/>
    <property type="evidence" value="ECO:0007669"/>
    <property type="project" value="UniProtKB-SubCell"/>
</dbReference>
<accession>A0A444JMD9</accession>
<dbReference type="GO" id="GO:0005524">
    <property type="term" value="F:ATP binding"/>
    <property type="evidence" value="ECO:0007669"/>
    <property type="project" value="UniProtKB-KW"/>
</dbReference>
<evidence type="ECO:0000256" key="2">
    <source>
        <dbReference type="ARBA" id="ARBA00005417"/>
    </source>
</evidence>
<dbReference type="InterPro" id="IPR017871">
    <property type="entry name" value="ABC_transporter-like_CS"/>
</dbReference>
<dbReference type="InterPro" id="IPR003439">
    <property type="entry name" value="ABC_transporter-like_ATP-bd"/>
</dbReference>
<dbReference type="SMART" id="SM00382">
    <property type="entry name" value="AAA"/>
    <property type="match status" value="2"/>
</dbReference>
<dbReference type="FunFam" id="3.40.50.300:FF:000016">
    <property type="entry name" value="Oligopeptide ABC transporter ATP-binding component"/>
    <property type="match status" value="2"/>
</dbReference>
<keyword evidence="7" id="KW-0472">Membrane</keyword>
<keyword evidence="3" id="KW-0813">Transport</keyword>
<feature type="domain" description="ABC transporter" evidence="8">
    <location>
        <begin position="303"/>
        <end position="555"/>
    </location>
</feature>
<keyword evidence="6 9" id="KW-0067">ATP-binding</keyword>
<protein>
    <submittedName>
        <fullName evidence="9">ABC transporter ATP-binding protein</fullName>
    </submittedName>
</protein>
<keyword evidence="4" id="KW-1003">Cell membrane</keyword>
<keyword evidence="10" id="KW-1185">Reference proteome</keyword>
<dbReference type="RefSeq" id="WP_128784990.1">
    <property type="nucleotide sequence ID" value="NZ_JAKJSG010000013.1"/>
</dbReference>
<evidence type="ECO:0000256" key="6">
    <source>
        <dbReference type="ARBA" id="ARBA00022840"/>
    </source>
</evidence>
<dbReference type="GO" id="GO:0015833">
    <property type="term" value="P:peptide transport"/>
    <property type="evidence" value="ECO:0007669"/>
    <property type="project" value="InterPro"/>
</dbReference>
<feature type="domain" description="ABC transporter" evidence="8">
    <location>
        <begin position="4"/>
        <end position="254"/>
    </location>
</feature>
<dbReference type="NCBIfam" id="NF008453">
    <property type="entry name" value="PRK11308.1"/>
    <property type="match status" value="2"/>
</dbReference>
<evidence type="ECO:0000313" key="10">
    <source>
        <dbReference type="Proteomes" id="UP000287563"/>
    </source>
</evidence>
<dbReference type="PANTHER" id="PTHR43297:SF7">
    <property type="entry name" value="D,D-DIPEPTIDE TRANSPORT ATP-BINDING PROTEIN DDPD-RELATED"/>
    <property type="match status" value="1"/>
</dbReference>
<keyword evidence="5" id="KW-0547">Nucleotide-binding</keyword>
<dbReference type="PROSITE" id="PS00211">
    <property type="entry name" value="ABC_TRANSPORTER_1"/>
    <property type="match status" value="2"/>
</dbReference>
<dbReference type="PROSITE" id="PS50893">
    <property type="entry name" value="ABC_TRANSPORTER_2"/>
    <property type="match status" value="2"/>
</dbReference>
<dbReference type="Pfam" id="PF00005">
    <property type="entry name" value="ABC_tran"/>
    <property type="match status" value="2"/>
</dbReference>
<gene>
    <name evidence="9" type="ORF">EDI28_16635</name>
</gene>
<dbReference type="InterPro" id="IPR027417">
    <property type="entry name" value="P-loop_NTPase"/>
</dbReference>
<evidence type="ECO:0000256" key="7">
    <source>
        <dbReference type="ARBA" id="ARBA00023136"/>
    </source>
</evidence>
<dbReference type="Pfam" id="PF08352">
    <property type="entry name" value="oligo_HPY"/>
    <property type="match status" value="2"/>
</dbReference>
<sequence>MALLEVKNLRIEYPSRHGVHAAVKSLSFSIERGEIVGVVGESGAGKSTVGNAVIDLLSPPGQIASGDVYLDGEKISGLSPDQMRRVRGSKIGFIFQDPMTSLNPLFTVEQQLTETIVTNLKVSQAEAYSRALGLMEQVGIPQPELRIKQYPHQFSGGMRQRVVIAIALAGEPDLIIADEPTTALDVSIQDQILNLIRELCVKKNVGCMLVTHDMGVVSNVTDRVAVMYRGDLVEIGTTEQVLGRPTHPYTQSLISAVPRSDVKLKRFPLVSYIEEAQEMTQLDVKNHWLGQSEDQRSYNGALLQVENVNLRFITKNSFFESRREYVQASNNVSFEIFEGETFGLVGESGSGKSTIARVIAGLYPPNSGKVVFEGIDLTALKSEKERRPLRRQMQMVFQNPYSSMNPRMKISDIIAEPIRFHKLTENEAQTRQIVNDLLDHVGLGRAAGVKYPHEFSGGQRQRISIARALATRPRLLICDEPTSALDVSVQAQILNLLKDLQDELNLTMLFISHDLPVIRQMCDRIGVMQMGTLLEVSPTEQLFTSPQHEYSKQLISLMPEFKGMSLEGLKLA</sequence>
<evidence type="ECO:0000256" key="3">
    <source>
        <dbReference type="ARBA" id="ARBA00022448"/>
    </source>
</evidence>
<comment type="caution">
    <text evidence="9">The sequence shown here is derived from an EMBL/GenBank/DDBJ whole genome shotgun (WGS) entry which is preliminary data.</text>
</comment>
<evidence type="ECO:0000259" key="8">
    <source>
        <dbReference type="PROSITE" id="PS50893"/>
    </source>
</evidence>
<reference evidence="9 10" key="1">
    <citation type="submission" date="2018-11" db="EMBL/GenBank/DDBJ databases">
        <title>Photobacterium sp. BEI247 sp. nov., a marine bacterium isolated from Yongle Blue Hole in the South China Sea.</title>
        <authorList>
            <person name="Wang X."/>
        </authorList>
    </citation>
    <scope>NUCLEOTIDE SEQUENCE [LARGE SCALE GENOMIC DNA]</scope>
    <source>
        <strain evidence="10">BEI247</strain>
    </source>
</reference>
<evidence type="ECO:0000313" key="9">
    <source>
        <dbReference type="EMBL" id="RWX54260.1"/>
    </source>
</evidence>
<dbReference type="GO" id="GO:0055085">
    <property type="term" value="P:transmembrane transport"/>
    <property type="evidence" value="ECO:0007669"/>
    <property type="project" value="UniProtKB-ARBA"/>
</dbReference>
<dbReference type="CDD" id="cd03257">
    <property type="entry name" value="ABC_NikE_OppD_transporters"/>
    <property type="match status" value="2"/>
</dbReference>
<dbReference type="Gene3D" id="3.40.50.300">
    <property type="entry name" value="P-loop containing nucleotide triphosphate hydrolases"/>
    <property type="match status" value="2"/>
</dbReference>